<evidence type="ECO:0000313" key="1">
    <source>
        <dbReference type="EMBL" id="OLL27178.1"/>
    </source>
</evidence>
<sequence length="183" mass="21466">MDKEAENVLKVLFGGYKENRIKNIKITKGWLNKAYKLFLKYEPAIREDILKYDTQIRPTLLTLFTQKKALHALIDNSPNKNIKVIFKRLVEKLSANTNFASDEIANSLLKNIKNRRKKKLSKKIINTLFNYLRDELYLEKNASSLKTSLQEYTKSILNLYSKKTQNKVLIHKGLKFKTILKLF</sequence>
<dbReference type="Proteomes" id="UP000186594">
    <property type="component" value="Unassembled WGS sequence"/>
</dbReference>
<name>A0A1U7LX27_NEOID</name>
<keyword evidence="2" id="KW-1185">Reference proteome</keyword>
<evidence type="ECO:0000313" key="2">
    <source>
        <dbReference type="Proteomes" id="UP000186594"/>
    </source>
</evidence>
<gene>
    <name evidence="1" type="ORF">NEOLI_005474</name>
</gene>
<comment type="caution">
    <text evidence="1">The sequence shown here is derived from an EMBL/GenBank/DDBJ whole genome shotgun (WGS) entry which is preliminary data.</text>
</comment>
<dbReference type="EMBL" id="LXFE01000056">
    <property type="protein sequence ID" value="OLL27178.1"/>
    <property type="molecule type" value="Genomic_DNA"/>
</dbReference>
<accession>A0A1U7LX27</accession>
<dbReference type="AlphaFoldDB" id="A0A1U7LX27"/>
<organism evidence="1 2">
    <name type="scientific">Neolecta irregularis (strain DAH-3)</name>
    <dbReference type="NCBI Taxonomy" id="1198029"/>
    <lineage>
        <taxon>Eukaryota</taxon>
        <taxon>Fungi</taxon>
        <taxon>Dikarya</taxon>
        <taxon>Ascomycota</taxon>
        <taxon>Taphrinomycotina</taxon>
        <taxon>Neolectales</taxon>
        <taxon>Neolectaceae</taxon>
        <taxon>Neolecta</taxon>
    </lineage>
</organism>
<feature type="non-terminal residue" evidence="1">
    <location>
        <position position="183"/>
    </location>
</feature>
<proteinExistence type="predicted"/>
<protein>
    <submittedName>
        <fullName evidence="1">Uncharacterized protein</fullName>
    </submittedName>
</protein>
<reference evidence="1 2" key="1">
    <citation type="submission" date="2016-04" db="EMBL/GenBank/DDBJ databases">
        <title>Evolutionary innovation and constraint leading to complex multicellularity in the Ascomycota.</title>
        <authorList>
            <person name="Cisse O."/>
            <person name="Nguyen A."/>
            <person name="Hewitt D.A."/>
            <person name="Jedd G."/>
            <person name="Stajich J.E."/>
        </authorList>
    </citation>
    <scope>NUCLEOTIDE SEQUENCE [LARGE SCALE GENOMIC DNA]</scope>
    <source>
        <strain evidence="1 2">DAH-3</strain>
    </source>
</reference>